<keyword evidence="5" id="KW-0479">Metal-binding</keyword>
<dbReference type="HAMAP" id="MF_00692">
    <property type="entry name" value="SelO"/>
    <property type="match status" value="1"/>
</dbReference>
<evidence type="ECO:0000256" key="1">
    <source>
        <dbReference type="ARBA" id="ARBA00001946"/>
    </source>
</evidence>
<dbReference type="GO" id="GO:0070733">
    <property type="term" value="F:AMPylase activity"/>
    <property type="evidence" value="ECO:0007669"/>
    <property type="project" value="TreeGrafter"/>
</dbReference>
<evidence type="ECO:0000256" key="6">
    <source>
        <dbReference type="ARBA" id="ARBA00022741"/>
    </source>
</evidence>
<dbReference type="InParanoid" id="A0A0L0H8F7"/>
<feature type="region of interest" description="Disordered" evidence="10">
    <location>
        <begin position="571"/>
        <end position="600"/>
    </location>
</feature>
<evidence type="ECO:0000256" key="5">
    <source>
        <dbReference type="ARBA" id="ARBA00022723"/>
    </source>
</evidence>
<evidence type="ECO:0000256" key="3">
    <source>
        <dbReference type="ARBA" id="ARBA00022679"/>
    </source>
</evidence>
<dbReference type="Pfam" id="PF02696">
    <property type="entry name" value="SelO"/>
    <property type="match status" value="1"/>
</dbReference>
<dbReference type="eggNOG" id="KOG2542">
    <property type="taxonomic scope" value="Eukaryota"/>
</dbReference>
<evidence type="ECO:0000256" key="8">
    <source>
        <dbReference type="ARBA" id="ARBA00022842"/>
    </source>
</evidence>
<dbReference type="PANTHER" id="PTHR32057">
    <property type="entry name" value="PROTEIN ADENYLYLTRANSFERASE SELO, MITOCHONDRIAL"/>
    <property type="match status" value="1"/>
</dbReference>
<feature type="region of interest" description="Disordered" evidence="10">
    <location>
        <begin position="1"/>
        <end position="70"/>
    </location>
</feature>
<dbReference type="GO" id="GO:0005524">
    <property type="term" value="F:ATP binding"/>
    <property type="evidence" value="ECO:0007669"/>
    <property type="project" value="UniProtKB-KW"/>
</dbReference>
<dbReference type="Proteomes" id="UP000053201">
    <property type="component" value="Unassembled WGS sequence"/>
</dbReference>
<feature type="compositionally biased region" description="Polar residues" evidence="10">
    <location>
        <begin position="1"/>
        <end position="17"/>
    </location>
</feature>
<keyword evidence="6" id="KW-0547">Nucleotide-binding</keyword>
<comment type="cofactor">
    <cofactor evidence="1">
        <name>Mg(2+)</name>
        <dbReference type="ChEBI" id="CHEBI:18420"/>
    </cofactor>
</comment>
<dbReference type="RefSeq" id="XP_016605850.1">
    <property type="nucleotide sequence ID" value="XM_016755004.1"/>
</dbReference>
<dbReference type="OMA" id="EAQPYVC"/>
<evidence type="ECO:0000313" key="11">
    <source>
        <dbReference type="EMBL" id="KNC97810.1"/>
    </source>
</evidence>
<dbReference type="GeneID" id="27690083"/>
<dbReference type="GO" id="GO:0005739">
    <property type="term" value="C:mitochondrion"/>
    <property type="evidence" value="ECO:0007669"/>
    <property type="project" value="TreeGrafter"/>
</dbReference>
<dbReference type="InterPro" id="IPR003846">
    <property type="entry name" value="SelO"/>
</dbReference>
<dbReference type="FunCoup" id="A0A0L0H8F7">
    <property type="interactions" value="53"/>
</dbReference>
<evidence type="ECO:0000256" key="4">
    <source>
        <dbReference type="ARBA" id="ARBA00022695"/>
    </source>
</evidence>
<keyword evidence="3" id="KW-0808">Transferase</keyword>
<evidence type="ECO:0000256" key="7">
    <source>
        <dbReference type="ARBA" id="ARBA00022840"/>
    </source>
</evidence>
<evidence type="ECO:0000256" key="2">
    <source>
        <dbReference type="ARBA" id="ARBA00009747"/>
    </source>
</evidence>
<name>A0A0L0H8F7_SPIPD</name>
<comment type="similarity">
    <text evidence="2">Belongs to the SELO family.</text>
</comment>
<accession>A0A0L0H8F7</accession>
<keyword evidence="7" id="KW-0067">ATP-binding</keyword>
<protein>
    <recommendedName>
        <fullName evidence="9">Selenoprotein O</fullName>
    </recommendedName>
</protein>
<dbReference type="OrthoDB" id="10254721at2759"/>
<keyword evidence="4" id="KW-0548">Nucleotidyltransferase</keyword>
<keyword evidence="12" id="KW-1185">Reference proteome</keyword>
<gene>
    <name evidence="11" type="ORF">SPPG_06805</name>
</gene>
<sequence>MASRPTTASARPISATSKKPGKHVEDLLVSDTFTRELPADPLTPLDGPALTQSSGDGTDQDGTHPSLRTPRPVRNAFFSFLRPVPCPDAILIAHSPPACQILDLDSEEVHRPQFTSYLTGTTLLPRAKPWAKNYGGHQFGIYAGQLGDGRCISLCEVVNAKKERWDIQIKGSGITPYSRFGDGCAVFRSCLREFLCSEYMAALGVPTTRALALFATKAPVYREDVEPGAMLVRLAPTWIRFGTFELFHYRNEKERVKELADFVVKHHFPDLESPVKDADMDDEAKTVSVTGYKHPPTQESLTTIDARTQTPSKPEGQIIEFELNKYARLFQRVIKRTAVLIAHWQAIGFVHGVLNTDNMSILGITLDYGPFGFLDAYDPYWSSNAADKQDRYRFEHQPKIAMWNLSKLGRTLAELMTLQNGAQGSLGSRKGPDEKQEFHVKGEEIVRELLKEFEPSFVQHYTDLMRKKLGFQSTQPTDLNALILPLLQLLSDAQADYTIFFRALCNFRCSDAGFASCTAWDPSHPINTKKATTDCLIHLLTSTERLHRLANQGLQSGTPAASVSDLDASMTGAFGTTDRKTEGQRKSTSAKQHMDEDEPPTLEEIATRWKDWATNYRSRLLSDAPKATPMTGKPLSADLEDIHRMNRMKKANPRYVLRGWIAEEVIDKVQKHVPVLDVPALPQGAKPVRPVPPKPIQTDDAFLEIERVLRVLVQDLWGDIADSNSGWRDDDDRNAAERWAGQVPEWALNLVQTTMS</sequence>
<evidence type="ECO:0000313" key="12">
    <source>
        <dbReference type="Proteomes" id="UP000053201"/>
    </source>
</evidence>
<keyword evidence="8" id="KW-0460">Magnesium</keyword>
<evidence type="ECO:0000256" key="10">
    <source>
        <dbReference type="SAM" id="MobiDB-lite"/>
    </source>
</evidence>
<dbReference type="AlphaFoldDB" id="A0A0L0H8F7"/>
<dbReference type="EMBL" id="KQ257462">
    <property type="protein sequence ID" value="KNC97810.1"/>
    <property type="molecule type" value="Genomic_DNA"/>
</dbReference>
<dbReference type="GO" id="GO:0046872">
    <property type="term" value="F:metal ion binding"/>
    <property type="evidence" value="ECO:0007669"/>
    <property type="project" value="UniProtKB-KW"/>
</dbReference>
<dbReference type="VEuPathDB" id="FungiDB:SPPG_06805"/>
<reference evidence="11 12" key="1">
    <citation type="submission" date="2009-08" db="EMBL/GenBank/DDBJ databases">
        <title>The Genome Sequence of Spizellomyces punctatus strain DAOM BR117.</title>
        <authorList>
            <consortium name="The Broad Institute Genome Sequencing Platform"/>
            <person name="Russ C."/>
            <person name="Cuomo C."/>
            <person name="Shea T."/>
            <person name="Young S.K."/>
            <person name="Zeng Q."/>
            <person name="Koehrsen M."/>
            <person name="Haas B."/>
            <person name="Borodovsky M."/>
            <person name="Guigo R."/>
            <person name="Alvarado L."/>
            <person name="Berlin A."/>
            <person name="Bochicchio J."/>
            <person name="Borenstein D."/>
            <person name="Chapman S."/>
            <person name="Chen Z."/>
            <person name="Engels R."/>
            <person name="Freedman E."/>
            <person name="Gellesch M."/>
            <person name="Goldberg J."/>
            <person name="Griggs A."/>
            <person name="Gujja S."/>
            <person name="Heiman D."/>
            <person name="Hepburn T."/>
            <person name="Howarth C."/>
            <person name="Jen D."/>
            <person name="Larson L."/>
            <person name="Lewis B."/>
            <person name="Mehta T."/>
            <person name="Park D."/>
            <person name="Pearson M."/>
            <person name="Roberts A."/>
            <person name="Saif S."/>
            <person name="Shenoy N."/>
            <person name="Sisk P."/>
            <person name="Stolte C."/>
            <person name="Sykes S."/>
            <person name="Thomson T."/>
            <person name="Walk T."/>
            <person name="White J."/>
            <person name="Yandava C."/>
            <person name="Burger G."/>
            <person name="Gray M.W."/>
            <person name="Holland P.W.H."/>
            <person name="King N."/>
            <person name="Lang F.B.F."/>
            <person name="Roger A.J."/>
            <person name="Ruiz-Trillo I."/>
            <person name="Lander E."/>
            <person name="Nusbaum C."/>
        </authorList>
    </citation>
    <scope>NUCLEOTIDE SEQUENCE [LARGE SCALE GENOMIC DNA]</scope>
    <source>
        <strain evidence="11 12">DAOM BR117</strain>
    </source>
</reference>
<proteinExistence type="inferred from homology"/>
<dbReference type="STRING" id="645134.A0A0L0H8F7"/>
<dbReference type="PANTHER" id="PTHR32057:SF14">
    <property type="entry name" value="PROTEIN ADENYLYLTRANSFERASE SELO, MITOCHONDRIAL"/>
    <property type="match status" value="1"/>
</dbReference>
<organism evidence="11 12">
    <name type="scientific">Spizellomyces punctatus (strain DAOM BR117)</name>
    <dbReference type="NCBI Taxonomy" id="645134"/>
    <lineage>
        <taxon>Eukaryota</taxon>
        <taxon>Fungi</taxon>
        <taxon>Fungi incertae sedis</taxon>
        <taxon>Chytridiomycota</taxon>
        <taxon>Chytridiomycota incertae sedis</taxon>
        <taxon>Chytridiomycetes</taxon>
        <taxon>Spizellomycetales</taxon>
        <taxon>Spizellomycetaceae</taxon>
        <taxon>Spizellomyces</taxon>
    </lineage>
</organism>
<evidence type="ECO:0000256" key="9">
    <source>
        <dbReference type="ARBA" id="ARBA00031547"/>
    </source>
</evidence>